<dbReference type="GO" id="GO:0004190">
    <property type="term" value="F:aspartic-type endopeptidase activity"/>
    <property type="evidence" value="ECO:0007669"/>
    <property type="project" value="InterPro"/>
</dbReference>
<dbReference type="Gene3D" id="2.40.70.10">
    <property type="entry name" value="Acid Proteases"/>
    <property type="match status" value="1"/>
</dbReference>
<dbReference type="EMBL" id="REGN01004254">
    <property type="protein sequence ID" value="RNA18353.1"/>
    <property type="molecule type" value="Genomic_DNA"/>
</dbReference>
<evidence type="ECO:0000313" key="4">
    <source>
        <dbReference type="EMBL" id="RNA18353.1"/>
    </source>
</evidence>
<comment type="caution">
    <text evidence="4">The sequence shown here is derived from an EMBL/GenBank/DDBJ whole genome shotgun (WGS) entry which is preliminary data.</text>
</comment>
<dbReference type="Proteomes" id="UP000276133">
    <property type="component" value="Unassembled WGS sequence"/>
</dbReference>
<dbReference type="PROSITE" id="PS50175">
    <property type="entry name" value="ASP_PROT_RETROV"/>
    <property type="match status" value="1"/>
</dbReference>
<name>A0A3M7R429_BRAPC</name>
<reference evidence="4 5" key="1">
    <citation type="journal article" date="2018" name="Sci. Rep.">
        <title>Genomic signatures of local adaptation to the degree of environmental predictability in rotifers.</title>
        <authorList>
            <person name="Franch-Gras L."/>
            <person name="Hahn C."/>
            <person name="Garcia-Roger E.M."/>
            <person name="Carmona M.J."/>
            <person name="Serra M."/>
            <person name="Gomez A."/>
        </authorList>
    </citation>
    <scope>NUCLEOTIDE SEQUENCE [LARGE SCALE GENOMIC DNA]</scope>
    <source>
        <strain evidence="4">HYR1</strain>
    </source>
</reference>
<evidence type="ECO:0000259" key="3">
    <source>
        <dbReference type="PROSITE" id="PS50175"/>
    </source>
</evidence>
<accession>A0A3M7R429</accession>
<dbReference type="InterPro" id="IPR021109">
    <property type="entry name" value="Peptidase_aspartic_dom_sf"/>
</dbReference>
<organism evidence="4 5">
    <name type="scientific">Brachionus plicatilis</name>
    <name type="common">Marine rotifer</name>
    <name type="synonym">Brachionus muelleri</name>
    <dbReference type="NCBI Taxonomy" id="10195"/>
    <lineage>
        <taxon>Eukaryota</taxon>
        <taxon>Metazoa</taxon>
        <taxon>Spiralia</taxon>
        <taxon>Gnathifera</taxon>
        <taxon>Rotifera</taxon>
        <taxon>Eurotatoria</taxon>
        <taxon>Monogononta</taxon>
        <taxon>Pseudotrocha</taxon>
        <taxon>Ploima</taxon>
        <taxon>Brachionidae</taxon>
        <taxon>Brachionus</taxon>
    </lineage>
</organism>
<protein>
    <recommendedName>
        <fullName evidence="3">Peptidase A2 domain-containing protein</fullName>
    </recommendedName>
</protein>
<feature type="domain" description="Peptidase A2" evidence="3">
    <location>
        <begin position="133"/>
        <end position="219"/>
    </location>
</feature>
<feature type="compositionally biased region" description="Polar residues" evidence="2">
    <location>
        <begin position="58"/>
        <end position="77"/>
    </location>
</feature>
<evidence type="ECO:0000256" key="2">
    <source>
        <dbReference type="SAM" id="MobiDB-lite"/>
    </source>
</evidence>
<evidence type="ECO:0000313" key="5">
    <source>
        <dbReference type="Proteomes" id="UP000276133"/>
    </source>
</evidence>
<evidence type="ECO:0000256" key="1">
    <source>
        <dbReference type="ARBA" id="ARBA00022801"/>
    </source>
</evidence>
<dbReference type="GO" id="GO:0006508">
    <property type="term" value="P:proteolysis"/>
    <property type="evidence" value="ECO:0007669"/>
    <property type="project" value="InterPro"/>
</dbReference>
<dbReference type="SUPFAM" id="SSF50630">
    <property type="entry name" value="Acid proteases"/>
    <property type="match status" value="1"/>
</dbReference>
<feature type="region of interest" description="Disordered" evidence="2">
    <location>
        <begin position="58"/>
        <end position="98"/>
    </location>
</feature>
<dbReference type="OrthoDB" id="10208273at2759"/>
<gene>
    <name evidence="4" type="ORF">BpHYR1_006200</name>
</gene>
<proteinExistence type="predicted"/>
<keyword evidence="1" id="KW-0378">Hydrolase</keyword>
<dbReference type="AlphaFoldDB" id="A0A3M7R429"/>
<sequence length="382" mass="44000">MRQIETEKVYKIQDLINYTDCKMSSFDKQPFYNSTTSESDALQNRRYAIQPNLKQTFGGNFKSNSYPYNNPREPNNQRQDKTFNSHQSTQKQVKFEDKGNSEPLHVINAVNLRKRPNRERPVIGVAIFNNTLVNYLCDSGADRTIINTKMFNLLKRHAPGTELEIHSGSELFSCSGPIKILGKVKLSRCIVSREEILKNVEILVAETVSNNDCLLGRDLINKLKHIGPRFEHIKTMVKTMSDEVRKIFREEMREKRCKKTIKSCTYHNVKEEELGSITNFDEVHPENNFGKGEGEVPKPKVCGTVIETEIVAELKETSLSKDDLNMEAVENAQRNSDVAFEIEFQDPNQKPIKCRCRPQPWNLKEKVNTELDRRVKTSLEKS</sequence>
<keyword evidence="5" id="KW-1185">Reference proteome</keyword>
<dbReference type="InterPro" id="IPR001995">
    <property type="entry name" value="Peptidase_A2_cat"/>
</dbReference>